<proteinExistence type="predicted"/>
<evidence type="ECO:0000313" key="3">
    <source>
        <dbReference type="Proteomes" id="UP001054945"/>
    </source>
</evidence>
<feature type="compositionally biased region" description="Polar residues" evidence="1">
    <location>
        <begin position="1"/>
        <end position="21"/>
    </location>
</feature>
<accession>A0AAV4RYU5</accession>
<reference evidence="2 3" key="1">
    <citation type="submission" date="2021-06" db="EMBL/GenBank/DDBJ databases">
        <title>Caerostris extrusa draft genome.</title>
        <authorList>
            <person name="Kono N."/>
            <person name="Arakawa K."/>
        </authorList>
    </citation>
    <scope>NUCLEOTIDE SEQUENCE [LARGE SCALE GENOMIC DNA]</scope>
</reference>
<protein>
    <submittedName>
        <fullName evidence="2">Uncharacterized protein</fullName>
    </submittedName>
</protein>
<dbReference type="EMBL" id="BPLR01008750">
    <property type="protein sequence ID" value="GIY26925.1"/>
    <property type="molecule type" value="Genomic_DNA"/>
</dbReference>
<keyword evidence="3" id="KW-1185">Reference proteome</keyword>
<organism evidence="2 3">
    <name type="scientific">Caerostris extrusa</name>
    <name type="common">Bark spider</name>
    <name type="synonym">Caerostris bankana</name>
    <dbReference type="NCBI Taxonomy" id="172846"/>
    <lineage>
        <taxon>Eukaryota</taxon>
        <taxon>Metazoa</taxon>
        <taxon>Ecdysozoa</taxon>
        <taxon>Arthropoda</taxon>
        <taxon>Chelicerata</taxon>
        <taxon>Arachnida</taxon>
        <taxon>Araneae</taxon>
        <taxon>Araneomorphae</taxon>
        <taxon>Entelegynae</taxon>
        <taxon>Araneoidea</taxon>
        <taxon>Araneidae</taxon>
        <taxon>Caerostris</taxon>
    </lineage>
</organism>
<gene>
    <name evidence="2" type="ORF">CEXT_17001</name>
</gene>
<feature type="region of interest" description="Disordered" evidence="1">
    <location>
        <begin position="1"/>
        <end position="59"/>
    </location>
</feature>
<sequence>MLTGNLSSTNRSSRFAQNNAHGKSATHALEPSLRNIRPARSTSIILRTSGPSSSSGKSDKFIWYRSGIEQLQLTSSFSMSNIFFEGVL</sequence>
<dbReference type="Proteomes" id="UP001054945">
    <property type="component" value="Unassembled WGS sequence"/>
</dbReference>
<name>A0AAV4RYU5_CAEEX</name>
<comment type="caution">
    <text evidence="2">The sequence shown here is derived from an EMBL/GenBank/DDBJ whole genome shotgun (WGS) entry which is preliminary data.</text>
</comment>
<evidence type="ECO:0000313" key="2">
    <source>
        <dbReference type="EMBL" id="GIY26925.1"/>
    </source>
</evidence>
<dbReference type="AlphaFoldDB" id="A0AAV4RYU5"/>
<evidence type="ECO:0000256" key="1">
    <source>
        <dbReference type="SAM" id="MobiDB-lite"/>
    </source>
</evidence>